<name>A0A9D4Z016_CHLVU</name>
<evidence type="ECO:0000256" key="1">
    <source>
        <dbReference type="SAM" id="MobiDB-lite"/>
    </source>
</evidence>
<evidence type="ECO:0000313" key="3">
    <source>
        <dbReference type="Proteomes" id="UP001055712"/>
    </source>
</evidence>
<feature type="region of interest" description="Disordered" evidence="1">
    <location>
        <begin position="172"/>
        <end position="192"/>
    </location>
</feature>
<gene>
    <name evidence="2" type="ORF">D9Q98_001778</name>
</gene>
<evidence type="ECO:0000313" key="2">
    <source>
        <dbReference type="EMBL" id="KAI3435720.1"/>
    </source>
</evidence>
<sequence>MAAFLTSPVNGGRDDYIHLLSSPAQQPWALFASPAPAVQDGRLSFDVLTSPGVAVEDAVFKARSHSHLELFTLERSVSISLAQQQDQQQELRAALTEKLVAKVVDAKQTEVEKMVAGVAAKYGLAADYGQAEDTIKAVWAEQSTRTSWAHAASEPRAGAVAKQHAATAVAAAEEATLGRDSSANASGDEEAGQQVTSMLKAAAAGQAARMVCGVKRTLDSQVSFSFQAPTQPGNEAAGTAGGVQKRRRVQYDRMRELESQVQRVRLQGDSLGQSLRQAQIQHAAASSENEQLWNALLHIHASLRAAHAAQLRQQVAMHTAAVAAALPLPEPAQAASMPAPTSLFGGLFSPDAADLAASCGMFVSPNKQALEMAAHTANNKPRKLFLEESGKLADGMRPGLAAPGNLPAELASLWMQAA</sequence>
<organism evidence="2 3">
    <name type="scientific">Chlorella vulgaris</name>
    <name type="common">Green alga</name>
    <dbReference type="NCBI Taxonomy" id="3077"/>
    <lineage>
        <taxon>Eukaryota</taxon>
        <taxon>Viridiplantae</taxon>
        <taxon>Chlorophyta</taxon>
        <taxon>core chlorophytes</taxon>
        <taxon>Trebouxiophyceae</taxon>
        <taxon>Chlorellales</taxon>
        <taxon>Chlorellaceae</taxon>
        <taxon>Chlorella clade</taxon>
        <taxon>Chlorella</taxon>
    </lineage>
</organism>
<proteinExistence type="predicted"/>
<reference evidence="2" key="2">
    <citation type="submission" date="2020-11" db="EMBL/GenBank/DDBJ databases">
        <authorList>
            <person name="Cecchin M."/>
            <person name="Marcolungo L."/>
            <person name="Rossato M."/>
            <person name="Girolomoni L."/>
            <person name="Cosentino E."/>
            <person name="Cuine S."/>
            <person name="Li-Beisson Y."/>
            <person name="Delledonne M."/>
            <person name="Ballottari M."/>
        </authorList>
    </citation>
    <scope>NUCLEOTIDE SEQUENCE</scope>
    <source>
        <strain evidence="2">211/11P</strain>
        <tissue evidence="2">Whole cell</tissue>
    </source>
</reference>
<dbReference type="Proteomes" id="UP001055712">
    <property type="component" value="Unassembled WGS sequence"/>
</dbReference>
<dbReference type="AlphaFoldDB" id="A0A9D4Z016"/>
<comment type="caution">
    <text evidence="2">The sequence shown here is derived from an EMBL/GenBank/DDBJ whole genome shotgun (WGS) entry which is preliminary data.</text>
</comment>
<accession>A0A9D4Z016</accession>
<dbReference type="OrthoDB" id="10632683at2759"/>
<protein>
    <submittedName>
        <fullName evidence="2">Uncharacterized protein</fullName>
    </submittedName>
</protein>
<keyword evidence="3" id="KW-1185">Reference proteome</keyword>
<feature type="region of interest" description="Disordered" evidence="1">
    <location>
        <begin position="226"/>
        <end position="246"/>
    </location>
</feature>
<dbReference type="EMBL" id="SIDB01000002">
    <property type="protein sequence ID" value="KAI3435720.1"/>
    <property type="molecule type" value="Genomic_DNA"/>
</dbReference>
<reference evidence="2" key="1">
    <citation type="journal article" date="2019" name="Plant J.">
        <title>Chlorella vulgaris genome assembly and annotation reveals the molecular basis for metabolic acclimation to high light conditions.</title>
        <authorList>
            <person name="Cecchin M."/>
            <person name="Marcolungo L."/>
            <person name="Rossato M."/>
            <person name="Girolomoni L."/>
            <person name="Cosentino E."/>
            <person name="Cuine S."/>
            <person name="Li-Beisson Y."/>
            <person name="Delledonne M."/>
            <person name="Ballottari M."/>
        </authorList>
    </citation>
    <scope>NUCLEOTIDE SEQUENCE</scope>
    <source>
        <strain evidence="2">211/11P</strain>
    </source>
</reference>